<dbReference type="OrthoDB" id="847285at2"/>
<protein>
    <submittedName>
        <fullName evidence="1">Uncharacterized protein</fullName>
    </submittedName>
</protein>
<reference evidence="2" key="1">
    <citation type="submission" date="2016-10" db="EMBL/GenBank/DDBJ databases">
        <authorList>
            <person name="Varghese N."/>
            <person name="Submissions S."/>
        </authorList>
    </citation>
    <scope>NUCLEOTIDE SEQUENCE [LARGE SCALE GENOMIC DNA]</scope>
    <source>
        <strain evidence="2">CGMCC 1.9230</strain>
    </source>
</reference>
<name>A0A1H5VFH5_9FLAO</name>
<organism evidence="1 2">
    <name type="scientific">Flavobacterium urumqiense</name>
    <dbReference type="NCBI Taxonomy" id="935224"/>
    <lineage>
        <taxon>Bacteria</taxon>
        <taxon>Pseudomonadati</taxon>
        <taxon>Bacteroidota</taxon>
        <taxon>Flavobacteriia</taxon>
        <taxon>Flavobacteriales</taxon>
        <taxon>Flavobacteriaceae</taxon>
        <taxon>Flavobacterium</taxon>
    </lineage>
</organism>
<dbReference type="AlphaFoldDB" id="A0A1H5VFH5"/>
<proteinExistence type="predicted"/>
<keyword evidence="2" id="KW-1185">Reference proteome</keyword>
<evidence type="ECO:0000313" key="1">
    <source>
        <dbReference type="EMBL" id="SEF86115.1"/>
    </source>
</evidence>
<evidence type="ECO:0000313" key="2">
    <source>
        <dbReference type="Proteomes" id="UP000236737"/>
    </source>
</evidence>
<accession>A0A1H5VFH5</accession>
<gene>
    <name evidence="1" type="ORF">SAMN04488130_103202</name>
</gene>
<dbReference type="EMBL" id="FNVP01000003">
    <property type="protein sequence ID" value="SEF86115.1"/>
    <property type="molecule type" value="Genomic_DNA"/>
</dbReference>
<dbReference type="RefSeq" id="WP_103999279.1">
    <property type="nucleotide sequence ID" value="NZ_FNVP01000003.1"/>
</dbReference>
<dbReference type="Proteomes" id="UP000236737">
    <property type="component" value="Unassembled WGS sequence"/>
</dbReference>
<sequence length="410" mass="47795">MYNVIPFQPNATKSIFDHVDKKTLKEIKFSKYCFIVNIYIIKQLANIELPINRKLATINILNFLHYIDGEIQDNHGKTTMIISQKNLLSFFSDHVVKYMQILKDLDIISNVPHADGSFYTAPHLATKDKPAIAKLYRVHNSYLTNKELGILILEPLRTSHAVKNEVKKIDKRYVNTINKLEIDVLAAIQAEVDYYQAGKSTFNKLKCRISRIFYTKRKRFIKTGTKVDRIYHSFSNVSRVSRKHLNIKLYNIDVTNCQPLILVAFLKKNNLKCDVNYQKDCEDGIFYEKFDGIDGLYLDNKQRDDIKVMVYRKIFFGFDKKSNFNIKFKELYPLVWDELSKIKKNKISLAAQLQNMEASIFNFIIPVKSKYYFTLFDAIYFDSDLDSELIEAVIKGLFSDLGVSVETKKK</sequence>